<accession>A0A3G6MVQ0</accession>
<dbReference type="InterPro" id="IPR005901">
    <property type="entry name" value="GLPGLI"/>
</dbReference>
<organism evidence="2 3">
    <name type="scientific">Chryseobacterium indoltheticum</name>
    <dbReference type="NCBI Taxonomy" id="254"/>
    <lineage>
        <taxon>Bacteria</taxon>
        <taxon>Pseudomonadati</taxon>
        <taxon>Bacteroidota</taxon>
        <taxon>Flavobacteriia</taxon>
        <taxon>Flavobacteriales</taxon>
        <taxon>Weeksellaceae</taxon>
        <taxon>Chryseobacterium group</taxon>
        <taxon>Chryseobacterium</taxon>
    </lineage>
</organism>
<evidence type="ECO:0000256" key="1">
    <source>
        <dbReference type="SAM" id="MobiDB-lite"/>
    </source>
</evidence>
<dbReference type="RefSeq" id="WP_123885008.1">
    <property type="nucleotide sequence ID" value="NZ_CP033928.1"/>
</dbReference>
<name>A0A3G6MVQ0_9FLAO</name>
<evidence type="ECO:0000313" key="2">
    <source>
        <dbReference type="EMBL" id="AZA59871.1"/>
    </source>
</evidence>
<dbReference type="NCBIfam" id="TIGR01200">
    <property type="entry name" value="GLPGLI"/>
    <property type="match status" value="1"/>
</dbReference>
<dbReference type="EMBL" id="CP033928">
    <property type="protein sequence ID" value="AZA59871.1"/>
    <property type="molecule type" value="Genomic_DNA"/>
</dbReference>
<evidence type="ECO:0000313" key="3">
    <source>
        <dbReference type="Proteomes" id="UP000269076"/>
    </source>
</evidence>
<reference evidence="2 3" key="1">
    <citation type="submission" date="2018-11" db="EMBL/GenBank/DDBJ databases">
        <title>Proposal to divide the Flavobacteriaceae and reorganize its genera based on Amino Acid Identity values calculated from whole genome sequences.</title>
        <authorList>
            <person name="Nicholson A.C."/>
            <person name="Gulvik C.A."/>
            <person name="Whitney A.M."/>
            <person name="Humrighouse B.W."/>
            <person name="Bell M."/>
            <person name="Holmes B."/>
            <person name="Steigerwalt A."/>
            <person name="Villarma A."/>
            <person name="Sheth M."/>
            <person name="Batra D."/>
            <person name="Pryor J."/>
            <person name="Bernardet J.-F."/>
            <person name="Hugo C."/>
            <person name="Kampfer P."/>
            <person name="Newman J."/>
            <person name="Mcquiston J.R."/>
        </authorList>
    </citation>
    <scope>NUCLEOTIDE SEQUENCE [LARGE SCALE GENOMIC DNA]</scope>
    <source>
        <strain evidence="2 3">G0211</strain>
    </source>
</reference>
<gene>
    <name evidence="2" type="ORF">EG340_01890</name>
</gene>
<proteinExistence type="predicted"/>
<sequence>MWYFKYSPEILFPYGPMKFSGLPGLIIKITDDKGDFDFELVKSVSDTQLKGKLVNIKKGRYTDAIETTQPKLKQAQRNSAANAAAVLASYGTTIIEGQEMLRQREKAREKAREENKKYANPLELEN</sequence>
<feature type="region of interest" description="Disordered" evidence="1">
    <location>
        <begin position="104"/>
        <end position="126"/>
    </location>
</feature>
<dbReference type="Proteomes" id="UP000269076">
    <property type="component" value="Chromosome"/>
</dbReference>
<dbReference type="AlphaFoldDB" id="A0A3G6MVQ0"/>
<feature type="compositionally biased region" description="Basic and acidic residues" evidence="1">
    <location>
        <begin position="104"/>
        <end position="117"/>
    </location>
</feature>
<protein>
    <submittedName>
        <fullName evidence="2">GLPGLI family protein</fullName>
    </submittedName>
</protein>